<gene>
    <name evidence="1" type="ORF">A2845_04655</name>
</gene>
<reference evidence="1 2" key="1">
    <citation type="journal article" date="2016" name="Nat. Commun.">
        <title>Thousands of microbial genomes shed light on interconnected biogeochemical processes in an aquifer system.</title>
        <authorList>
            <person name="Anantharaman K."/>
            <person name="Brown C.T."/>
            <person name="Hug L.A."/>
            <person name="Sharon I."/>
            <person name="Castelle C.J."/>
            <person name="Probst A.J."/>
            <person name="Thomas B.C."/>
            <person name="Singh A."/>
            <person name="Wilkins M.J."/>
            <person name="Karaoz U."/>
            <person name="Brodie E.L."/>
            <person name="Williams K.H."/>
            <person name="Hubbard S.S."/>
            <person name="Banfield J.F."/>
        </authorList>
    </citation>
    <scope>NUCLEOTIDE SEQUENCE [LARGE SCALE GENOMIC DNA]</scope>
</reference>
<comment type="caution">
    <text evidence="1">The sequence shown here is derived from an EMBL/GenBank/DDBJ whole genome shotgun (WGS) entry which is preliminary data.</text>
</comment>
<accession>A0A1G2CW96</accession>
<evidence type="ECO:0000313" key="1">
    <source>
        <dbReference type="EMBL" id="OGZ05623.1"/>
    </source>
</evidence>
<sequence>MDATPLRIMPRLALRFSDTCFIALDPNEEWDIPDPFVLIDTVVGLSDIHIFRSLDEFGASPTVSMHDFDALFNLRYLAKLGKLKSVLVIGIPPEMSDDDAFAKVVSALIELLRTPTALDEGQRAQ</sequence>
<name>A0A1G2CW96_9BACT</name>
<evidence type="ECO:0000313" key="2">
    <source>
        <dbReference type="Proteomes" id="UP000177122"/>
    </source>
</evidence>
<organism evidence="1 2">
    <name type="scientific">Candidatus Lloydbacteria bacterium RIFCSPHIGHO2_01_FULL_49_22</name>
    <dbReference type="NCBI Taxonomy" id="1798658"/>
    <lineage>
        <taxon>Bacteria</taxon>
        <taxon>Candidatus Lloydiibacteriota</taxon>
    </lineage>
</organism>
<dbReference type="EMBL" id="MHLI01000008">
    <property type="protein sequence ID" value="OGZ05623.1"/>
    <property type="molecule type" value="Genomic_DNA"/>
</dbReference>
<proteinExistence type="predicted"/>
<protein>
    <recommendedName>
        <fullName evidence="3">Hydrogenase maturation protease</fullName>
    </recommendedName>
</protein>
<dbReference type="AlphaFoldDB" id="A0A1G2CW96"/>
<evidence type="ECO:0008006" key="3">
    <source>
        <dbReference type="Google" id="ProtNLM"/>
    </source>
</evidence>
<dbReference type="Proteomes" id="UP000177122">
    <property type="component" value="Unassembled WGS sequence"/>
</dbReference>